<keyword evidence="3" id="KW-1185">Reference proteome</keyword>
<dbReference type="PANTHER" id="PTHR12834">
    <property type="entry name" value="SIGNAL RECOGNITION PARTICLE 9 KDA PROTEIN"/>
    <property type="match status" value="1"/>
</dbReference>
<dbReference type="SUPFAM" id="SSF54762">
    <property type="entry name" value="Signal recognition particle alu RNA binding heterodimer, SRP9/14"/>
    <property type="match status" value="1"/>
</dbReference>
<reference evidence="2 3" key="1">
    <citation type="submission" date="2017-12" db="EMBL/GenBank/DDBJ databases">
        <title>Sequencing, de novo assembly and annotation of complete genome of a new Thraustochytrid species, strain FCC1311.</title>
        <authorList>
            <person name="Sedici K."/>
            <person name="Godart F."/>
            <person name="Aiese Cigliano R."/>
            <person name="Sanseverino W."/>
            <person name="Barakat M."/>
            <person name="Ortet P."/>
            <person name="Marechal E."/>
            <person name="Cagnac O."/>
            <person name="Amato A."/>
        </authorList>
    </citation>
    <scope>NUCLEOTIDE SEQUENCE [LARGE SCALE GENOMIC DNA]</scope>
</reference>
<dbReference type="Gene3D" id="3.30.720.10">
    <property type="entry name" value="Signal recognition particle alu RNA binding heterodimer, srp9/1"/>
    <property type="match status" value="1"/>
</dbReference>
<dbReference type="InParanoid" id="A0A2R5GLT6"/>
<evidence type="ECO:0000313" key="2">
    <source>
        <dbReference type="EMBL" id="GBG31595.1"/>
    </source>
</evidence>
<dbReference type="AlphaFoldDB" id="A0A2R5GLT6"/>
<feature type="compositionally biased region" description="Low complexity" evidence="1">
    <location>
        <begin position="161"/>
        <end position="191"/>
    </location>
</feature>
<comment type="caution">
    <text evidence="2">The sequence shown here is derived from an EMBL/GenBank/DDBJ whole genome shotgun (WGS) entry which is preliminary data.</text>
</comment>
<dbReference type="InterPro" id="IPR009018">
    <property type="entry name" value="Signal_recog_particle_SRP9/14"/>
</dbReference>
<proteinExistence type="predicted"/>
<protein>
    <submittedName>
        <fullName evidence="2">Signal recognition particle 9 kDa protein</fullName>
    </submittedName>
</protein>
<organism evidence="2 3">
    <name type="scientific">Hondaea fermentalgiana</name>
    <dbReference type="NCBI Taxonomy" id="2315210"/>
    <lineage>
        <taxon>Eukaryota</taxon>
        <taxon>Sar</taxon>
        <taxon>Stramenopiles</taxon>
        <taxon>Bigyra</taxon>
        <taxon>Labyrinthulomycetes</taxon>
        <taxon>Thraustochytrida</taxon>
        <taxon>Thraustochytriidae</taxon>
        <taxon>Hondaea</taxon>
    </lineage>
</organism>
<feature type="compositionally biased region" description="Basic residues" evidence="1">
    <location>
        <begin position="192"/>
        <end position="202"/>
    </location>
</feature>
<dbReference type="GO" id="GO:0005786">
    <property type="term" value="C:signal recognition particle, endoplasmic reticulum targeting"/>
    <property type="evidence" value="ECO:0007669"/>
    <property type="project" value="TreeGrafter"/>
</dbReference>
<dbReference type="Proteomes" id="UP000241890">
    <property type="component" value="Unassembled WGS sequence"/>
</dbReference>
<accession>A0A2R5GLT6</accession>
<name>A0A2R5GLT6_9STRA</name>
<dbReference type="InterPro" id="IPR039914">
    <property type="entry name" value="SRP9-like"/>
</dbReference>
<dbReference type="GO" id="GO:0008312">
    <property type="term" value="F:7S RNA binding"/>
    <property type="evidence" value="ECO:0007669"/>
    <property type="project" value="InterPro"/>
</dbReference>
<sequence>MQWQLQQQQQLLQLRWIVERRKAWKGSPLQLCEVFSYKTRCFGIIAAIAKAGSCAVKHIDNVEEFVFRAKELALKRGDAVRYNLKYVNKLGRLAAKVTDDQVCLTHETDVRAEIYVLNELTEWFFCSCTGVKRPRVDSGAELQLEGVDEKLAAAAGTPADAKSGTSAAATTAPASSSSSSEPAASTGSKNNSSKKKKNRKRR</sequence>
<dbReference type="EMBL" id="BEYU01000100">
    <property type="protein sequence ID" value="GBG31595.1"/>
    <property type="molecule type" value="Genomic_DNA"/>
</dbReference>
<evidence type="ECO:0000313" key="3">
    <source>
        <dbReference type="Proteomes" id="UP000241890"/>
    </source>
</evidence>
<evidence type="ECO:0000256" key="1">
    <source>
        <dbReference type="SAM" id="MobiDB-lite"/>
    </source>
</evidence>
<dbReference type="GO" id="GO:0006614">
    <property type="term" value="P:SRP-dependent cotranslational protein targeting to membrane"/>
    <property type="evidence" value="ECO:0007669"/>
    <property type="project" value="InterPro"/>
</dbReference>
<feature type="region of interest" description="Disordered" evidence="1">
    <location>
        <begin position="154"/>
        <end position="202"/>
    </location>
</feature>
<dbReference type="PANTHER" id="PTHR12834:SF12">
    <property type="entry name" value="SIGNAL RECOGNITION PARTICLE 9 KDA PROTEIN"/>
    <property type="match status" value="1"/>
</dbReference>
<gene>
    <name evidence="2" type="ORF">FCC1311_078202</name>
</gene>